<evidence type="ECO:0000313" key="4">
    <source>
        <dbReference type="EMBL" id="EHK55454.1"/>
    </source>
</evidence>
<dbReference type="AlphaFoldDB" id="H0HUX5"/>
<comment type="similarity">
    <text evidence="1">Belongs to the trimethylamine methyltransferase family.</text>
</comment>
<reference evidence="4 5" key="1">
    <citation type="journal article" date="2012" name="J. Bacteriol.">
        <title>Draft Genome Sequence of Mesorhizobium alhagi CCNWXJ12-2T, a Novel Salt-Resistant Species Isolated from the Desert of Northwestern China.</title>
        <authorList>
            <person name="Zhou M."/>
            <person name="Chen W."/>
            <person name="Chen H."/>
            <person name="Wei G."/>
        </authorList>
    </citation>
    <scope>NUCLEOTIDE SEQUENCE [LARGE SCALE GENOMIC DNA]</scope>
    <source>
        <strain evidence="4 5">CCNWXJ12-2</strain>
    </source>
</reference>
<sequence>AAIRANKRWKKALAEYEAPPLDEAIDEALQDFIARRKGQMDDAWY</sequence>
<dbReference type="GO" id="GO:0008168">
    <property type="term" value="F:methyltransferase activity"/>
    <property type="evidence" value="ECO:0007669"/>
    <property type="project" value="UniProtKB-KW"/>
</dbReference>
<evidence type="ECO:0000256" key="3">
    <source>
        <dbReference type="ARBA" id="ARBA00022679"/>
    </source>
</evidence>
<feature type="non-terminal residue" evidence="4">
    <location>
        <position position="1"/>
    </location>
</feature>
<accession>H0HUX5</accession>
<dbReference type="GO" id="GO:0015948">
    <property type="term" value="P:methanogenesis"/>
    <property type="evidence" value="ECO:0007669"/>
    <property type="project" value="InterPro"/>
</dbReference>
<gene>
    <name evidence="4" type="ORF">MAXJ12_19892</name>
</gene>
<dbReference type="RefSeq" id="WP_008837585.1">
    <property type="nucleotide sequence ID" value="NZ_AHAM01000167.1"/>
</dbReference>
<dbReference type="Pfam" id="PF06253">
    <property type="entry name" value="MTTB"/>
    <property type="match status" value="1"/>
</dbReference>
<evidence type="ECO:0000256" key="2">
    <source>
        <dbReference type="ARBA" id="ARBA00022603"/>
    </source>
</evidence>
<evidence type="ECO:0000256" key="1">
    <source>
        <dbReference type="ARBA" id="ARBA00007137"/>
    </source>
</evidence>
<dbReference type="EMBL" id="AHAM01000167">
    <property type="protein sequence ID" value="EHK55454.1"/>
    <property type="molecule type" value="Genomic_DNA"/>
</dbReference>
<dbReference type="Gene3D" id="3.20.20.480">
    <property type="entry name" value="Trimethylamine methyltransferase-like"/>
    <property type="match status" value="1"/>
</dbReference>
<name>H0HUX5_9HYPH</name>
<dbReference type="Proteomes" id="UP000003250">
    <property type="component" value="Unassembled WGS sequence"/>
</dbReference>
<keyword evidence="5" id="KW-1185">Reference proteome</keyword>
<dbReference type="GO" id="GO:0032259">
    <property type="term" value="P:methylation"/>
    <property type="evidence" value="ECO:0007669"/>
    <property type="project" value="UniProtKB-KW"/>
</dbReference>
<evidence type="ECO:0000313" key="5">
    <source>
        <dbReference type="Proteomes" id="UP000003250"/>
    </source>
</evidence>
<protein>
    <submittedName>
        <fullName evidence="4">Trimethylamine methyltransferase</fullName>
    </submittedName>
</protein>
<keyword evidence="3 4" id="KW-0808">Transferase</keyword>
<keyword evidence="2 4" id="KW-0489">Methyltransferase</keyword>
<organism evidence="4 5">
    <name type="scientific">Mesorhizobium alhagi CCNWXJ12-2</name>
    <dbReference type="NCBI Taxonomy" id="1107882"/>
    <lineage>
        <taxon>Bacteria</taxon>
        <taxon>Pseudomonadati</taxon>
        <taxon>Pseudomonadota</taxon>
        <taxon>Alphaproteobacteria</taxon>
        <taxon>Hyphomicrobiales</taxon>
        <taxon>Phyllobacteriaceae</taxon>
        <taxon>Allomesorhizobium</taxon>
    </lineage>
</organism>
<dbReference type="InterPro" id="IPR038601">
    <property type="entry name" value="MttB-like_sf"/>
</dbReference>
<dbReference type="InterPro" id="IPR010426">
    <property type="entry name" value="MTTB_MeTrfase"/>
</dbReference>
<proteinExistence type="inferred from homology"/>